<name>A0A2S8SSH6_9BACT</name>
<evidence type="ECO:0000256" key="2">
    <source>
        <dbReference type="PROSITE-ProRule" id="PRU00169"/>
    </source>
</evidence>
<keyword evidence="1 2" id="KW-0597">Phosphoprotein</keyword>
<feature type="domain" description="Response regulatory" evidence="3">
    <location>
        <begin position="13"/>
        <end position="129"/>
    </location>
</feature>
<dbReference type="GO" id="GO:0000160">
    <property type="term" value="P:phosphorelay signal transduction system"/>
    <property type="evidence" value="ECO:0007669"/>
    <property type="project" value="InterPro"/>
</dbReference>
<sequence length="152" mass="16540">MSFAPTPSLSQKRILVIEDNVENLRLFRAILQLENALISEAERAEKGIEIARREQPHVILMDMQMPGMDGLTATRLLRADPLTCHIPIIVITASAMHEDRLRAAEAGCSGYISKPVDPVSLARQIANFINASAVNATASPLSTSEPASTLEH</sequence>
<proteinExistence type="predicted"/>
<dbReference type="SUPFAM" id="SSF52172">
    <property type="entry name" value="CheY-like"/>
    <property type="match status" value="1"/>
</dbReference>
<dbReference type="OrthoDB" id="9179585at2"/>
<keyword evidence="5" id="KW-1185">Reference proteome</keyword>
<dbReference type="Gene3D" id="3.40.50.2300">
    <property type="match status" value="1"/>
</dbReference>
<dbReference type="PROSITE" id="PS50110">
    <property type="entry name" value="RESPONSE_REGULATORY"/>
    <property type="match status" value="1"/>
</dbReference>
<organism evidence="4 5">
    <name type="scientific">Abditibacterium utsteinense</name>
    <dbReference type="NCBI Taxonomy" id="1960156"/>
    <lineage>
        <taxon>Bacteria</taxon>
        <taxon>Pseudomonadati</taxon>
        <taxon>Abditibacteriota</taxon>
        <taxon>Abditibacteriia</taxon>
        <taxon>Abditibacteriales</taxon>
        <taxon>Abditibacteriaceae</taxon>
        <taxon>Abditibacterium</taxon>
    </lineage>
</organism>
<comment type="caution">
    <text evidence="4">The sequence shown here is derived from an EMBL/GenBank/DDBJ whole genome shotgun (WGS) entry which is preliminary data.</text>
</comment>
<evidence type="ECO:0000259" key="3">
    <source>
        <dbReference type="PROSITE" id="PS50110"/>
    </source>
</evidence>
<protein>
    <submittedName>
        <fullName evidence="4">Two-component system, cell cycle response regulator DivK</fullName>
    </submittedName>
</protein>
<feature type="modified residue" description="4-aspartylphosphate" evidence="2">
    <location>
        <position position="62"/>
    </location>
</feature>
<accession>A0A2S8SSH6</accession>
<dbReference type="InterPro" id="IPR001789">
    <property type="entry name" value="Sig_transdc_resp-reg_receiver"/>
</dbReference>
<gene>
    <name evidence="4" type="ORF">B1R32_109103</name>
</gene>
<dbReference type="PANTHER" id="PTHR45339">
    <property type="entry name" value="HYBRID SIGNAL TRANSDUCTION HISTIDINE KINASE J"/>
    <property type="match status" value="1"/>
</dbReference>
<dbReference type="RefSeq" id="WP_105483923.1">
    <property type="nucleotide sequence ID" value="NZ_NIGF01000009.1"/>
</dbReference>
<evidence type="ECO:0000256" key="1">
    <source>
        <dbReference type="ARBA" id="ARBA00022553"/>
    </source>
</evidence>
<dbReference type="InterPro" id="IPR011006">
    <property type="entry name" value="CheY-like_superfamily"/>
</dbReference>
<evidence type="ECO:0000313" key="4">
    <source>
        <dbReference type="EMBL" id="PQV63763.1"/>
    </source>
</evidence>
<dbReference type="AlphaFoldDB" id="A0A2S8SSH6"/>
<dbReference type="InParanoid" id="A0A2S8SSH6"/>
<dbReference type="Pfam" id="PF00072">
    <property type="entry name" value="Response_reg"/>
    <property type="match status" value="1"/>
</dbReference>
<dbReference type="SMART" id="SM00448">
    <property type="entry name" value="REC"/>
    <property type="match status" value="1"/>
</dbReference>
<reference evidence="4 5" key="1">
    <citation type="journal article" date="2018" name="Syst. Appl. Microbiol.">
        <title>Abditibacterium utsteinense sp. nov., the first cultivated member of candidate phylum FBP, isolated from ice-free Antarctic soil samples.</title>
        <authorList>
            <person name="Tahon G."/>
            <person name="Tytgat B."/>
            <person name="Lebbe L."/>
            <person name="Carlier A."/>
            <person name="Willems A."/>
        </authorList>
    </citation>
    <scope>NUCLEOTIDE SEQUENCE [LARGE SCALE GENOMIC DNA]</scope>
    <source>
        <strain evidence="4 5">LMG 29911</strain>
    </source>
</reference>
<dbReference type="EMBL" id="NIGF01000009">
    <property type="protein sequence ID" value="PQV63763.1"/>
    <property type="molecule type" value="Genomic_DNA"/>
</dbReference>
<dbReference type="PANTHER" id="PTHR45339:SF3">
    <property type="entry name" value="HISTIDINE KINASE"/>
    <property type="match status" value="1"/>
</dbReference>
<dbReference type="Proteomes" id="UP000237684">
    <property type="component" value="Unassembled WGS sequence"/>
</dbReference>
<evidence type="ECO:0000313" key="5">
    <source>
        <dbReference type="Proteomes" id="UP000237684"/>
    </source>
</evidence>